<sequence>MASTKRQPLGIKVRDPLSTTGDPGSPYCRSIKDDRQRAGPGPGGLPYIEENRKGVHQPWEFSGTFLGLPTSSTGTSMKQMKDHSRRSAAKEPSSWQVTALTGLFRDI</sequence>
<evidence type="ECO:0000313" key="3">
    <source>
        <dbReference type="Proteomes" id="UP001596160"/>
    </source>
</evidence>
<feature type="region of interest" description="Disordered" evidence="1">
    <location>
        <begin position="70"/>
        <end position="93"/>
    </location>
</feature>
<dbReference type="RefSeq" id="WP_344478097.1">
    <property type="nucleotide sequence ID" value="NZ_BAAASB010000009.1"/>
</dbReference>
<name>A0ABW0AGB5_9ACTN</name>
<gene>
    <name evidence="2" type="ORF">ACFPRH_12415</name>
</gene>
<keyword evidence="3" id="KW-1185">Reference proteome</keyword>
<reference evidence="3" key="1">
    <citation type="journal article" date="2019" name="Int. J. Syst. Evol. Microbiol.">
        <title>The Global Catalogue of Microorganisms (GCM) 10K type strain sequencing project: providing services to taxonomists for standard genome sequencing and annotation.</title>
        <authorList>
            <consortium name="The Broad Institute Genomics Platform"/>
            <consortium name="The Broad Institute Genome Sequencing Center for Infectious Disease"/>
            <person name="Wu L."/>
            <person name="Ma J."/>
        </authorList>
    </citation>
    <scope>NUCLEOTIDE SEQUENCE [LARGE SCALE GENOMIC DNA]</scope>
    <source>
        <strain evidence="3">PCU 266</strain>
    </source>
</reference>
<feature type="region of interest" description="Disordered" evidence="1">
    <location>
        <begin position="1"/>
        <end position="44"/>
    </location>
</feature>
<accession>A0ABW0AGB5</accession>
<proteinExistence type="predicted"/>
<comment type="caution">
    <text evidence="2">The sequence shown here is derived from an EMBL/GenBank/DDBJ whole genome shotgun (WGS) entry which is preliminary data.</text>
</comment>
<dbReference type="EMBL" id="JBHSKP010000006">
    <property type="protein sequence ID" value="MFC5152542.1"/>
    <property type="molecule type" value="Genomic_DNA"/>
</dbReference>
<evidence type="ECO:0000256" key="1">
    <source>
        <dbReference type="SAM" id="MobiDB-lite"/>
    </source>
</evidence>
<dbReference type="Proteomes" id="UP001596160">
    <property type="component" value="Unassembled WGS sequence"/>
</dbReference>
<evidence type="ECO:0000313" key="2">
    <source>
        <dbReference type="EMBL" id="MFC5152542.1"/>
    </source>
</evidence>
<organism evidence="2 3">
    <name type="scientific">Streptomyces amakusaensis</name>
    <dbReference type="NCBI Taxonomy" id="67271"/>
    <lineage>
        <taxon>Bacteria</taxon>
        <taxon>Bacillati</taxon>
        <taxon>Actinomycetota</taxon>
        <taxon>Actinomycetes</taxon>
        <taxon>Kitasatosporales</taxon>
        <taxon>Streptomycetaceae</taxon>
        <taxon>Streptomyces</taxon>
    </lineage>
</organism>
<protein>
    <submittedName>
        <fullName evidence="2">Uncharacterized protein</fullName>
    </submittedName>
</protein>